<dbReference type="EMBL" id="OU893349">
    <property type="protein sequence ID" value="CAG9787996.1"/>
    <property type="molecule type" value="Genomic_DNA"/>
</dbReference>
<name>A0A9N9WDZ2_9NEOP</name>
<accession>A0A9N9WDZ2</accession>
<dbReference type="OrthoDB" id="295029at2759"/>
<protein>
    <submittedName>
        <fullName evidence="1">Uncharacterized protein</fullName>
    </submittedName>
</protein>
<reference evidence="1" key="1">
    <citation type="submission" date="2021-12" db="EMBL/GenBank/DDBJ databases">
        <authorList>
            <person name="King R."/>
        </authorList>
    </citation>
    <scope>NUCLEOTIDE SEQUENCE</scope>
</reference>
<dbReference type="AlphaFoldDB" id="A0A9N9WDZ2"/>
<dbReference type="Proteomes" id="UP001153714">
    <property type="component" value="Chromosome 18"/>
</dbReference>
<sequence length="135" mass="15373">MGFHTRSPLKYFSFHRSGCRSRPRAGYMGHVVQMLRCVDKALEDAAVQALLPAAALQRHQHFRHHHLEHLLQRLDTPLGGYYPSENTYEFNERMEDVPADINADDNVESLATAVPQPDVSNRLMITETHSTARAH</sequence>
<evidence type="ECO:0000313" key="2">
    <source>
        <dbReference type="Proteomes" id="UP001153714"/>
    </source>
</evidence>
<gene>
    <name evidence="1" type="ORF">DIATSA_LOCUS5840</name>
</gene>
<evidence type="ECO:0000313" key="1">
    <source>
        <dbReference type="EMBL" id="CAG9787996.1"/>
    </source>
</evidence>
<proteinExistence type="predicted"/>
<reference evidence="1" key="2">
    <citation type="submission" date="2022-10" db="EMBL/GenBank/DDBJ databases">
        <authorList>
            <consortium name="ENA_rothamsted_submissions"/>
            <consortium name="culmorum"/>
            <person name="King R."/>
        </authorList>
    </citation>
    <scope>NUCLEOTIDE SEQUENCE</scope>
</reference>
<keyword evidence="2" id="KW-1185">Reference proteome</keyword>
<organism evidence="1 2">
    <name type="scientific">Diatraea saccharalis</name>
    <name type="common">sugarcane borer</name>
    <dbReference type="NCBI Taxonomy" id="40085"/>
    <lineage>
        <taxon>Eukaryota</taxon>
        <taxon>Metazoa</taxon>
        <taxon>Ecdysozoa</taxon>
        <taxon>Arthropoda</taxon>
        <taxon>Hexapoda</taxon>
        <taxon>Insecta</taxon>
        <taxon>Pterygota</taxon>
        <taxon>Neoptera</taxon>
        <taxon>Endopterygota</taxon>
        <taxon>Lepidoptera</taxon>
        <taxon>Glossata</taxon>
        <taxon>Ditrysia</taxon>
        <taxon>Pyraloidea</taxon>
        <taxon>Crambidae</taxon>
        <taxon>Crambinae</taxon>
        <taxon>Diatraea</taxon>
    </lineage>
</organism>